<dbReference type="Pfam" id="PF03972">
    <property type="entry name" value="MmgE_PrpD_N"/>
    <property type="match status" value="1"/>
</dbReference>
<dbReference type="Proteomes" id="UP001150941">
    <property type="component" value="Unassembled WGS sequence"/>
</dbReference>
<dbReference type="Pfam" id="PF19305">
    <property type="entry name" value="MmgE_PrpD_C"/>
    <property type="match status" value="1"/>
</dbReference>
<accession>A0A9W9PJA9</accession>
<proteinExistence type="inferred from homology"/>
<dbReference type="GeneID" id="83199352"/>
<name>A0A9W9PJA9_9EURO</name>
<dbReference type="InterPro" id="IPR045337">
    <property type="entry name" value="MmgE_PrpD_C"/>
</dbReference>
<dbReference type="InterPro" id="IPR005656">
    <property type="entry name" value="MmgE_PrpD"/>
</dbReference>
<feature type="domain" description="MmgE/PrpD C-terminal" evidence="3">
    <location>
        <begin position="301"/>
        <end position="483"/>
    </location>
</feature>
<dbReference type="Gene3D" id="1.10.4100.10">
    <property type="entry name" value="2-methylcitrate dehydratase PrpD"/>
    <property type="match status" value="1"/>
</dbReference>
<evidence type="ECO:0000313" key="5">
    <source>
        <dbReference type="Proteomes" id="UP001150941"/>
    </source>
</evidence>
<evidence type="ECO:0000313" key="4">
    <source>
        <dbReference type="EMBL" id="KAJ5247769.1"/>
    </source>
</evidence>
<reference evidence="4" key="2">
    <citation type="journal article" date="2023" name="IMA Fungus">
        <title>Comparative genomic study of the Penicillium genus elucidates a diverse pangenome and 15 lateral gene transfer events.</title>
        <authorList>
            <person name="Petersen C."/>
            <person name="Sorensen T."/>
            <person name="Nielsen M.R."/>
            <person name="Sondergaard T.E."/>
            <person name="Sorensen J.L."/>
            <person name="Fitzpatrick D.A."/>
            <person name="Frisvad J.C."/>
            <person name="Nielsen K.L."/>
        </authorList>
    </citation>
    <scope>NUCLEOTIDE SEQUENCE</scope>
    <source>
        <strain evidence="4">IBT 19713</strain>
    </source>
</reference>
<dbReference type="InterPro" id="IPR042183">
    <property type="entry name" value="MmgE/PrpD_sf_1"/>
</dbReference>
<dbReference type="PANTHER" id="PTHR16943">
    <property type="entry name" value="2-METHYLCITRATE DEHYDRATASE-RELATED"/>
    <property type="match status" value="1"/>
</dbReference>
<evidence type="ECO:0000259" key="2">
    <source>
        <dbReference type="Pfam" id="PF03972"/>
    </source>
</evidence>
<sequence length="506" mass="55419">MDSHTVNKYDTLLVQIVDYVYHGDISKDDQAFNMARFSLLDALGCASESLATNQDVHKLIGHYVLGTVVPNGFRLPGTGLTLDPVKGAFDFSVLIRYLDHNDGFTGLEWGHPSDTLGAICAVADYVSRAEKKAVTIDDLLAALIKSYEIQGRLQLANSLNQRGLDHVFFEQLACCAVISGPSFLGLAQEQALAALSFCILDNAPLRTYRHAPNTIPRKGWAGASASSRAVQLALLALNGQPGAPTALSAPRWGFHDVVMGASRGAEPQSANGCSKALELGGPQPAQFGTYVIKNVFYKLMPCEGHSLTAVEACVRIRQDWDKRGVAWDVNKVARVNVRTHNGAVLIISKPASMRLANAADRDHCLEFMMALALLKGSPPEYGDYSDESPWAKDERIDFLRQRFVVVEDEKFSADYHDPAVRSMASAVSIELLDGTKSDEVIIEFPLGNPKHDGTQRTVKEKVIKNLRLTYDEDTVDAVIQMIETQKEARATALFEILWKGDEKNGL</sequence>
<comment type="similarity">
    <text evidence="1">Belongs to the PrpD family.</text>
</comment>
<dbReference type="Gene3D" id="3.30.1330.120">
    <property type="entry name" value="2-methylcitrate dehydratase PrpD"/>
    <property type="match status" value="1"/>
</dbReference>
<dbReference type="PANTHER" id="PTHR16943:SF15">
    <property type="entry name" value="DEHYDRATASE (PRPD), PUTATIVE-RELATED"/>
    <property type="match status" value="1"/>
</dbReference>
<dbReference type="InterPro" id="IPR036148">
    <property type="entry name" value="MmgE/PrpD_sf"/>
</dbReference>
<gene>
    <name evidence="4" type="ORF">N7468_002752</name>
</gene>
<feature type="domain" description="MmgE/PrpD N-terminal" evidence="2">
    <location>
        <begin position="15"/>
        <end position="261"/>
    </location>
</feature>
<dbReference type="InterPro" id="IPR045336">
    <property type="entry name" value="MmgE_PrpD_N"/>
</dbReference>
<dbReference type="SUPFAM" id="SSF103378">
    <property type="entry name" value="2-methylcitrate dehydratase PrpD"/>
    <property type="match status" value="1"/>
</dbReference>
<dbReference type="InterPro" id="IPR042188">
    <property type="entry name" value="MmgE/PrpD_sf_2"/>
</dbReference>
<evidence type="ECO:0008006" key="6">
    <source>
        <dbReference type="Google" id="ProtNLM"/>
    </source>
</evidence>
<comment type="caution">
    <text evidence="4">The sequence shown here is derived from an EMBL/GenBank/DDBJ whole genome shotgun (WGS) entry which is preliminary data.</text>
</comment>
<keyword evidence="5" id="KW-1185">Reference proteome</keyword>
<dbReference type="EMBL" id="JAPQKS010000002">
    <property type="protein sequence ID" value="KAJ5247769.1"/>
    <property type="molecule type" value="Genomic_DNA"/>
</dbReference>
<dbReference type="RefSeq" id="XP_058335190.1">
    <property type="nucleotide sequence ID" value="XM_058472049.1"/>
</dbReference>
<dbReference type="AlphaFoldDB" id="A0A9W9PJA9"/>
<dbReference type="GO" id="GO:0016829">
    <property type="term" value="F:lyase activity"/>
    <property type="evidence" value="ECO:0007669"/>
    <property type="project" value="InterPro"/>
</dbReference>
<evidence type="ECO:0000256" key="1">
    <source>
        <dbReference type="ARBA" id="ARBA00006174"/>
    </source>
</evidence>
<reference evidence="4" key="1">
    <citation type="submission" date="2022-11" db="EMBL/GenBank/DDBJ databases">
        <authorList>
            <person name="Petersen C."/>
        </authorList>
    </citation>
    <scope>NUCLEOTIDE SEQUENCE</scope>
    <source>
        <strain evidence="4">IBT 19713</strain>
    </source>
</reference>
<protein>
    <recommendedName>
        <fullName evidence="6">2-methylcitrate dehydratase</fullName>
    </recommendedName>
</protein>
<dbReference type="OrthoDB" id="10055203at2759"/>
<dbReference type="GO" id="GO:0005739">
    <property type="term" value="C:mitochondrion"/>
    <property type="evidence" value="ECO:0007669"/>
    <property type="project" value="TreeGrafter"/>
</dbReference>
<organism evidence="4 5">
    <name type="scientific">Penicillium chermesinum</name>
    <dbReference type="NCBI Taxonomy" id="63820"/>
    <lineage>
        <taxon>Eukaryota</taxon>
        <taxon>Fungi</taxon>
        <taxon>Dikarya</taxon>
        <taxon>Ascomycota</taxon>
        <taxon>Pezizomycotina</taxon>
        <taxon>Eurotiomycetes</taxon>
        <taxon>Eurotiomycetidae</taxon>
        <taxon>Eurotiales</taxon>
        <taxon>Aspergillaceae</taxon>
        <taxon>Penicillium</taxon>
    </lineage>
</organism>
<evidence type="ECO:0000259" key="3">
    <source>
        <dbReference type="Pfam" id="PF19305"/>
    </source>
</evidence>